<reference evidence="9 10" key="1">
    <citation type="submission" date="2018-10" db="EMBL/GenBank/DDBJ databases">
        <title>Thermophilic Lithotrophy and Phototrophy in an Intertidal, Iron-rich, Geothermal Spring.</title>
        <authorList>
            <person name="Ward L.M."/>
            <person name="Idei A."/>
            <person name="Nakagawa M."/>
            <person name="Ueno Y."/>
            <person name="Fischer W."/>
            <person name="Mcglynn S.E."/>
        </authorList>
    </citation>
    <scope>NUCLEOTIDE SEQUENCE [LARGE SCALE GENOMIC DNA]</scope>
    <source>
        <strain evidence="9">J137</strain>
    </source>
</reference>
<dbReference type="SUPFAM" id="SSF54768">
    <property type="entry name" value="dsRNA-binding domain-like"/>
    <property type="match status" value="1"/>
</dbReference>
<keyword evidence="3 6" id="KW-0687">Ribonucleoprotein</keyword>
<dbReference type="EMBL" id="RFKV01000030">
    <property type="protein sequence ID" value="RMD77459.1"/>
    <property type="molecule type" value="Genomic_DNA"/>
</dbReference>
<dbReference type="Pfam" id="PF03719">
    <property type="entry name" value="Ribosomal_S5_C"/>
    <property type="match status" value="1"/>
</dbReference>
<evidence type="ECO:0000256" key="2">
    <source>
        <dbReference type="ARBA" id="ARBA00022980"/>
    </source>
</evidence>
<dbReference type="Pfam" id="PF00333">
    <property type="entry name" value="Ribosomal_S5"/>
    <property type="match status" value="1"/>
</dbReference>
<dbReference type="Gene3D" id="3.30.160.20">
    <property type="match status" value="1"/>
</dbReference>
<dbReference type="Gene3D" id="3.30.230.10">
    <property type="match status" value="1"/>
</dbReference>
<dbReference type="AlphaFoldDB" id="A0A3M0YZJ3"/>
<dbReference type="InterPro" id="IPR020568">
    <property type="entry name" value="Ribosomal_Su5_D2-typ_SF"/>
</dbReference>
<dbReference type="GO" id="GO:1990904">
    <property type="term" value="C:ribonucleoprotein complex"/>
    <property type="evidence" value="ECO:0007669"/>
    <property type="project" value="UniProtKB-UniRule"/>
</dbReference>
<comment type="similarity">
    <text evidence="1 7">Belongs to the universal ribosomal protein uS5 family.</text>
</comment>
<comment type="caution">
    <text evidence="9">The sequence shown here is derived from an EMBL/GenBank/DDBJ whole genome shotgun (WGS) entry which is preliminary data.</text>
</comment>
<name>A0A3M0YZJ3_9BACT</name>
<dbReference type="FunFam" id="3.30.230.10:FF:000002">
    <property type="entry name" value="30S ribosomal protein S5"/>
    <property type="match status" value="1"/>
</dbReference>
<evidence type="ECO:0000313" key="10">
    <source>
        <dbReference type="Proteomes" id="UP000269410"/>
    </source>
</evidence>
<dbReference type="InterPro" id="IPR005324">
    <property type="entry name" value="Ribosomal_uS5_C"/>
</dbReference>
<dbReference type="GO" id="GO:0003723">
    <property type="term" value="F:RNA binding"/>
    <property type="evidence" value="ECO:0007669"/>
    <property type="project" value="InterPro"/>
</dbReference>
<dbReference type="Proteomes" id="UP000269410">
    <property type="component" value="Unassembled WGS sequence"/>
</dbReference>
<evidence type="ECO:0000256" key="5">
    <source>
        <dbReference type="ARBA" id="ARBA00035519"/>
    </source>
</evidence>
<dbReference type="SUPFAM" id="SSF54211">
    <property type="entry name" value="Ribosomal protein S5 domain 2-like"/>
    <property type="match status" value="1"/>
</dbReference>
<protein>
    <recommendedName>
        <fullName evidence="4">Small ribosomal subunit protein uS5</fullName>
    </recommendedName>
    <alternativeName>
        <fullName evidence="5">30S ribosomal protein S5</fullName>
    </alternativeName>
</protein>
<dbReference type="InterPro" id="IPR013810">
    <property type="entry name" value="Ribosomal_uS5_N"/>
</dbReference>
<proteinExistence type="inferred from homology"/>
<evidence type="ECO:0000256" key="4">
    <source>
        <dbReference type="ARBA" id="ARBA00035255"/>
    </source>
</evidence>
<dbReference type="GO" id="GO:0005737">
    <property type="term" value="C:cytoplasm"/>
    <property type="evidence" value="ECO:0007669"/>
    <property type="project" value="UniProtKB-ARBA"/>
</dbReference>
<dbReference type="GO" id="GO:0006412">
    <property type="term" value="P:translation"/>
    <property type="evidence" value="ECO:0007669"/>
    <property type="project" value="InterPro"/>
</dbReference>
<dbReference type="PANTHER" id="PTHR48277">
    <property type="entry name" value="MITOCHONDRIAL RIBOSOMAL PROTEIN S5"/>
    <property type="match status" value="1"/>
</dbReference>
<evidence type="ECO:0000256" key="6">
    <source>
        <dbReference type="PROSITE-ProRule" id="PRU00268"/>
    </source>
</evidence>
<accession>A0A3M0YZJ3</accession>
<dbReference type="PROSITE" id="PS50881">
    <property type="entry name" value="S5_DSRBD"/>
    <property type="match status" value="1"/>
</dbReference>
<evidence type="ECO:0000256" key="7">
    <source>
        <dbReference type="RuleBase" id="RU003823"/>
    </source>
</evidence>
<dbReference type="InterPro" id="IPR000851">
    <property type="entry name" value="Ribosomal_uS5"/>
</dbReference>
<evidence type="ECO:0000256" key="1">
    <source>
        <dbReference type="ARBA" id="ARBA00008945"/>
    </source>
</evidence>
<organism evidence="9 10">
    <name type="scientific">Candidatus Dojkabacteria bacterium</name>
    <dbReference type="NCBI Taxonomy" id="2099670"/>
    <lineage>
        <taxon>Bacteria</taxon>
        <taxon>Candidatus Dojkabacteria</taxon>
    </lineage>
</organism>
<dbReference type="GO" id="GO:0003735">
    <property type="term" value="F:structural constituent of ribosome"/>
    <property type="evidence" value="ECO:0007669"/>
    <property type="project" value="UniProtKB-UniRule"/>
</dbReference>
<feature type="domain" description="S5 DRBM" evidence="8">
    <location>
        <begin position="50"/>
        <end position="113"/>
    </location>
</feature>
<dbReference type="GO" id="GO:0005840">
    <property type="term" value="C:ribosome"/>
    <property type="evidence" value="ECO:0007669"/>
    <property type="project" value="UniProtKB-KW"/>
</dbReference>
<evidence type="ECO:0000259" key="8">
    <source>
        <dbReference type="PROSITE" id="PS50881"/>
    </source>
</evidence>
<gene>
    <name evidence="9" type="primary">rpsE</name>
    <name evidence="9" type="ORF">D6810_00835</name>
</gene>
<evidence type="ECO:0000313" key="9">
    <source>
        <dbReference type="EMBL" id="RMD77459.1"/>
    </source>
</evidence>
<evidence type="ECO:0000256" key="3">
    <source>
        <dbReference type="ARBA" id="ARBA00023274"/>
    </source>
</evidence>
<keyword evidence="2 6" id="KW-0689">Ribosomal protein</keyword>
<dbReference type="InterPro" id="IPR014721">
    <property type="entry name" value="Ribsml_uS5_D2-typ_fold_subgr"/>
</dbReference>
<sequence>MEQLNEVISQKNTEGSKEVNLAAEGVDNFLSRMAVSKKVRKVDSGFRTELITKLISVRRVSKMTKGGRTLKLSVLVAVGDGSGNFGLGLGKGEDLKQAQDKAVADAKKNMISVKLKGTTIPREIFYKYKAAKLILKPAKRGTGIVAGSSVRLIAEVAGIRDMYSKILGSNNKVTNAYAMCNALKSLS</sequence>
<dbReference type="PANTHER" id="PTHR48277:SF1">
    <property type="entry name" value="MITOCHONDRIAL RIBOSOMAL PROTEIN S5"/>
    <property type="match status" value="1"/>
</dbReference>